<sequence>MATSAPEDRTLELEDGRHLAYTVFGDPAGRPCLFVHGFSSSRWAAGWTLGQEHARRHGVRLIAVDRPGYGRSTARPGRGFLAWAHDASALADHLGLDRLAVIGVSMGAAPALALAALRPDLVSSATVLSGMPPIDPGERWRPDSRSDALYWALARHAPGLLGVLCATSARAMASAADGDPGRLVGQVERTLPEADRRVLRELLVAEHGDARAAFAADVRESSRQGGAAMVDDLRRHLRPWGFDPAEVRGPVFLWHGLDDPKVPVSLARRLADRLPTGKTRFVPGGHLAAFAHRDEIFDQITSAWSDHRG</sequence>
<dbReference type="RefSeq" id="WP_253667485.1">
    <property type="nucleotide sequence ID" value="NZ_JAMTCP010000001.1"/>
</dbReference>
<dbReference type="Proteomes" id="UP001205311">
    <property type="component" value="Unassembled WGS sequence"/>
</dbReference>
<feature type="domain" description="AB hydrolase-1" evidence="1">
    <location>
        <begin position="33"/>
        <end position="290"/>
    </location>
</feature>
<evidence type="ECO:0000259" key="1">
    <source>
        <dbReference type="Pfam" id="PF00561"/>
    </source>
</evidence>
<keyword evidence="3" id="KW-1185">Reference proteome</keyword>
<dbReference type="InterPro" id="IPR050471">
    <property type="entry name" value="AB_hydrolase"/>
</dbReference>
<evidence type="ECO:0000313" key="3">
    <source>
        <dbReference type="Proteomes" id="UP001205311"/>
    </source>
</evidence>
<dbReference type="SUPFAM" id="SSF53474">
    <property type="entry name" value="alpha/beta-Hydrolases"/>
    <property type="match status" value="1"/>
</dbReference>
<proteinExistence type="predicted"/>
<evidence type="ECO:0000313" key="2">
    <source>
        <dbReference type="EMBL" id="MCP2256487.1"/>
    </source>
</evidence>
<comment type="caution">
    <text evidence="2">The sequence shown here is derived from an EMBL/GenBank/DDBJ whole genome shotgun (WGS) entry which is preliminary data.</text>
</comment>
<gene>
    <name evidence="2" type="ORF">LX15_000170</name>
</gene>
<dbReference type="Pfam" id="PF00561">
    <property type="entry name" value="Abhydrolase_1"/>
    <property type="match status" value="1"/>
</dbReference>
<accession>A0ABT1HLU3</accession>
<dbReference type="InterPro" id="IPR000073">
    <property type="entry name" value="AB_hydrolase_1"/>
</dbReference>
<protein>
    <submittedName>
        <fullName evidence="2">Pimeloyl-ACP methyl ester carboxylesterase</fullName>
    </submittedName>
</protein>
<dbReference type="Gene3D" id="3.40.50.1820">
    <property type="entry name" value="alpha/beta hydrolase"/>
    <property type="match status" value="1"/>
</dbReference>
<name>A0ABT1HLU3_STRSD</name>
<dbReference type="PANTHER" id="PTHR43433:SF10">
    <property type="entry name" value="AB HYDROLASE-1 DOMAIN-CONTAINING PROTEIN"/>
    <property type="match status" value="1"/>
</dbReference>
<organism evidence="2 3">
    <name type="scientific">Streptoalloteichus tenebrarius (strain ATCC 17920 / DSM 40477 / JCM 4838 / CBS 697.72 / NBRC 16177 / NCIMB 11028 / NRRL B-12390 / A12253. 1 / ISP 5477)</name>
    <name type="common">Streptomyces tenebrarius</name>
    <dbReference type="NCBI Taxonomy" id="1933"/>
    <lineage>
        <taxon>Bacteria</taxon>
        <taxon>Bacillati</taxon>
        <taxon>Actinomycetota</taxon>
        <taxon>Actinomycetes</taxon>
        <taxon>Pseudonocardiales</taxon>
        <taxon>Pseudonocardiaceae</taxon>
        <taxon>Streptoalloteichus</taxon>
    </lineage>
</organism>
<dbReference type="PANTHER" id="PTHR43433">
    <property type="entry name" value="HYDROLASE, ALPHA/BETA FOLD FAMILY PROTEIN"/>
    <property type="match status" value="1"/>
</dbReference>
<dbReference type="EMBL" id="JAMTCP010000001">
    <property type="protein sequence ID" value="MCP2256487.1"/>
    <property type="molecule type" value="Genomic_DNA"/>
</dbReference>
<reference evidence="2 3" key="1">
    <citation type="submission" date="2022-06" db="EMBL/GenBank/DDBJ databases">
        <title>Genomic Encyclopedia of Archaeal and Bacterial Type Strains, Phase II (KMG-II): from individual species to whole genera.</title>
        <authorList>
            <person name="Goeker M."/>
        </authorList>
    </citation>
    <scope>NUCLEOTIDE SEQUENCE [LARGE SCALE GENOMIC DNA]</scope>
    <source>
        <strain evidence="2 3">DSM 40477</strain>
    </source>
</reference>
<dbReference type="InterPro" id="IPR029058">
    <property type="entry name" value="AB_hydrolase_fold"/>
</dbReference>